<dbReference type="EMBL" id="MZ568829">
    <property type="protein sequence ID" value="QYW06326.1"/>
    <property type="molecule type" value="Genomic_DNA"/>
</dbReference>
<dbReference type="Proteomes" id="UP000827858">
    <property type="component" value="Segment"/>
</dbReference>
<keyword evidence="2" id="KW-1188">Viral release from host cell</keyword>
<protein>
    <submittedName>
        <fullName evidence="6">Portal protein</fullName>
    </submittedName>
</protein>
<evidence type="ECO:0000256" key="4">
    <source>
        <dbReference type="ARBA" id="ARBA00023219"/>
    </source>
</evidence>
<keyword evidence="3" id="KW-1160">Virus entry into host cell</keyword>
<keyword evidence="3" id="KW-1162">Viral penetration into host cytoplasm</keyword>
<evidence type="ECO:0000256" key="3">
    <source>
        <dbReference type="ARBA" id="ARBA00023009"/>
    </source>
</evidence>
<sequence length="348" mass="39215">MAKYRKARTIAAKPQEQQGPQEQRIETFTFGDPMPVLSQREIFDYLEAMSNGKYYEPPLSLTGLSRIYRASVHHASAIQVKRNILKSCFIPHPKLSLYDFSAIVLDYLVFDNAYVQVIKNRLGGALKYQASPAKYTRVGIKPNQYWWVPNFHEEMEFPEASIFHVKDPDLNQEVYGIPDYVASMNSSLLNESATLFRRRYYENGSHAGFIMYLTDSTVNEKDVAKLRESLRNSKGPGNFRNLFLHAPGGNKDGIKLIPVAEVAANDEFLSIKNVSRDDQLASHRVPPQLMGIVPNNTGGFGDAGKAAQVFDANELDCIRQSLLAINDWAGEEIVRFKPYQLAVATEAK</sequence>
<dbReference type="Pfam" id="PF04860">
    <property type="entry name" value="Phage_portal"/>
    <property type="match status" value="1"/>
</dbReference>
<evidence type="ECO:0000256" key="2">
    <source>
        <dbReference type="ARBA" id="ARBA00022950"/>
    </source>
</evidence>
<evidence type="ECO:0000256" key="1">
    <source>
        <dbReference type="ARBA" id="ARBA00006799"/>
    </source>
</evidence>
<organism evidence="6 7">
    <name type="scientific">Shewanella phage vB_SspM_M16-3</name>
    <dbReference type="NCBI Taxonomy" id="2866684"/>
    <lineage>
        <taxon>Viruses</taxon>
        <taxon>Duplodnaviria</taxon>
        <taxon>Heunggongvirae</taxon>
        <taxon>Uroviricota</taxon>
        <taxon>Caudoviricetes</taxon>
        <taxon>Peduoviridae</taxon>
        <taxon>Arsenicumvirus</taxon>
        <taxon>Arsenicumvirus M163</taxon>
    </lineage>
</organism>
<evidence type="ECO:0000256" key="5">
    <source>
        <dbReference type="SAM" id="MobiDB-lite"/>
    </source>
</evidence>
<dbReference type="NCBIfam" id="TIGR01540">
    <property type="entry name" value="portal_PBSX"/>
    <property type="match status" value="1"/>
</dbReference>
<keyword evidence="7" id="KW-1185">Reference proteome</keyword>
<accession>A0AAE8BQ21</accession>
<dbReference type="PIRSF" id="PIRSF018494">
    <property type="entry name" value="PBSX_VPQ"/>
    <property type="match status" value="1"/>
</dbReference>
<name>A0AAE8BQ21_9CAUD</name>
<gene>
    <name evidence="6" type="ORF">M163_p36</name>
</gene>
<dbReference type="InterPro" id="IPR006430">
    <property type="entry name" value="Phage_portal_PBSX"/>
</dbReference>
<keyword evidence="3" id="KW-1171">Viral genome ejection through host cell envelope</keyword>
<keyword evidence="4" id="KW-0231">Viral genome packaging</keyword>
<dbReference type="InterPro" id="IPR030935">
    <property type="entry name" value="PBSX_Proteobac"/>
</dbReference>
<evidence type="ECO:0000313" key="7">
    <source>
        <dbReference type="Proteomes" id="UP000827858"/>
    </source>
</evidence>
<feature type="region of interest" description="Disordered" evidence="5">
    <location>
        <begin position="1"/>
        <end position="22"/>
    </location>
</feature>
<evidence type="ECO:0000313" key="6">
    <source>
        <dbReference type="EMBL" id="QYW06326.1"/>
    </source>
</evidence>
<proteinExistence type="inferred from homology"/>
<dbReference type="InterPro" id="IPR006944">
    <property type="entry name" value="Phage/GTA_portal"/>
</dbReference>
<reference evidence="6" key="1">
    <citation type="submission" date="2021-07" db="EMBL/GenBank/DDBJ databases">
        <title>Identification, Characterization, and Genomic Analysis of Novel Shewanella Virulent Phage from a Gold Mine.</title>
        <authorList>
            <person name="Bujak K."/>
            <person name="Decewicz P."/>
            <person name="Radlinska M."/>
        </authorList>
    </citation>
    <scope>NUCLEOTIDE SEQUENCE</scope>
</reference>
<comment type="similarity">
    <text evidence="1">Belongs to the phage portal family. PBSX subfamily.</text>
</comment>
<keyword evidence="2" id="KW-0118">Viral capsid assembly</keyword>